<dbReference type="RefSeq" id="WP_310547430.1">
    <property type="nucleotide sequence ID" value="NZ_JAVKGR010000001.1"/>
</dbReference>
<gene>
    <name evidence="11" type="primary">hemC</name>
    <name evidence="11" type="ORF">RIL96_01075</name>
</gene>
<dbReference type="PRINTS" id="PR00151">
    <property type="entry name" value="PORPHBDMNASE"/>
</dbReference>
<dbReference type="InterPro" id="IPR022418">
    <property type="entry name" value="Porphobilinogen_deaminase_C"/>
</dbReference>
<dbReference type="PANTHER" id="PTHR11557:SF0">
    <property type="entry name" value="PORPHOBILINOGEN DEAMINASE"/>
    <property type="match status" value="1"/>
</dbReference>
<dbReference type="Proteomes" id="UP001251870">
    <property type="component" value="Unassembled WGS sequence"/>
</dbReference>
<comment type="catalytic activity">
    <reaction evidence="7">
        <text>4 porphobilinogen + H2O = hydroxymethylbilane + 4 NH4(+)</text>
        <dbReference type="Rhea" id="RHEA:13185"/>
        <dbReference type="ChEBI" id="CHEBI:15377"/>
        <dbReference type="ChEBI" id="CHEBI:28938"/>
        <dbReference type="ChEBI" id="CHEBI:57845"/>
        <dbReference type="ChEBI" id="CHEBI:58126"/>
        <dbReference type="EC" id="2.5.1.61"/>
    </reaction>
</comment>
<organism evidence="11 12">
    <name type="scientific">Nesterenkonia aerolata</name>
    <dbReference type="NCBI Taxonomy" id="3074079"/>
    <lineage>
        <taxon>Bacteria</taxon>
        <taxon>Bacillati</taxon>
        <taxon>Actinomycetota</taxon>
        <taxon>Actinomycetes</taxon>
        <taxon>Micrococcales</taxon>
        <taxon>Micrococcaceae</taxon>
        <taxon>Nesterenkonia</taxon>
    </lineage>
</organism>
<evidence type="ECO:0000256" key="8">
    <source>
        <dbReference type="NCBIfam" id="TIGR00212"/>
    </source>
</evidence>
<dbReference type="InterPro" id="IPR000860">
    <property type="entry name" value="HemC"/>
</dbReference>
<evidence type="ECO:0000313" key="12">
    <source>
        <dbReference type="Proteomes" id="UP001251870"/>
    </source>
</evidence>
<evidence type="ECO:0000313" key="11">
    <source>
        <dbReference type="EMBL" id="MDR8018159.1"/>
    </source>
</evidence>
<protein>
    <recommendedName>
        <fullName evidence="4 8">Hydroxymethylbilane synthase</fullName>
        <ecNumber evidence="4 8">2.5.1.61</ecNumber>
    </recommendedName>
</protein>
<evidence type="ECO:0000256" key="5">
    <source>
        <dbReference type="ARBA" id="ARBA00022679"/>
    </source>
</evidence>
<feature type="domain" description="Porphobilinogen deaminase N-terminal" evidence="9">
    <location>
        <begin position="18"/>
        <end position="235"/>
    </location>
</feature>
<evidence type="ECO:0000259" key="10">
    <source>
        <dbReference type="Pfam" id="PF03900"/>
    </source>
</evidence>
<keyword evidence="6" id="KW-0627">Porphyrin biosynthesis</keyword>
<dbReference type="InterPro" id="IPR036803">
    <property type="entry name" value="Porphobilinogen_deaminase_C_sf"/>
</dbReference>
<dbReference type="EC" id="2.5.1.61" evidence="4 8"/>
<dbReference type="Gene3D" id="3.40.190.10">
    <property type="entry name" value="Periplasmic binding protein-like II"/>
    <property type="match status" value="2"/>
</dbReference>
<dbReference type="SUPFAM" id="SSF53850">
    <property type="entry name" value="Periplasmic binding protein-like II"/>
    <property type="match status" value="1"/>
</dbReference>
<dbReference type="PIRSF" id="PIRSF001438">
    <property type="entry name" value="4pyrrol_synth_OHMeBilane_synth"/>
    <property type="match status" value="1"/>
</dbReference>
<name>A0ABU2DNR7_9MICC</name>
<evidence type="ECO:0000256" key="1">
    <source>
        <dbReference type="ARBA" id="ARBA00001916"/>
    </source>
</evidence>
<dbReference type="PROSITE" id="PS00533">
    <property type="entry name" value="PORPHOBILINOGEN_DEAM"/>
    <property type="match status" value="1"/>
</dbReference>
<comment type="function">
    <text evidence="2">Tetrapolymerization of the monopyrrole PBG into the hydroxymethylbilane pre-uroporphyrinogen in several discrete steps.</text>
</comment>
<keyword evidence="12" id="KW-1185">Reference proteome</keyword>
<proteinExistence type="inferred from homology"/>
<sequence length="349" mass="35491">MRGGEAPAGRGAGDDEFIVGTRGSRLALTQTSGAAEALSAYSGYGYRLETIRSEGDVLTGPLSQMGGTGVFATALRSALFDGRCDVAVHSLKDLPAKDLEGLSIAAVPVRAEVRDALCSAGDLPVERLPEGAKVGTGSPRRKAQLLAARGDLEVVDIRGNVGTRLARVRGREDAAETSTQAPDAARGDLDAVVLAGAGLIRLGLEHHISELISTEVMVPAPGQGALAVEVRAVDAEPGTMLGEALAQYDDFAARVETTAERALLARLNAGCSAPIGGLARLDEATGVLRLRSVVCAPDGSSTQSAEAAVEMTAAAPRASAVAAAAQLGAAVAEQLLADDTGLLAHVIDT</sequence>
<dbReference type="NCBIfam" id="TIGR00212">
    <property type="entry name" value="hemC"/>
    <property type="match status" value="1"/>
</dbReference>
<dbReference type="InterPro" id="IPR022417">
    <property type="entry name" value="Porphobilin_deaminase_N"/>
</dbReference>
<comment type="caution">
    <text evidence="11">The sequence shown here is derived from an EMBL/GenBank/DDBJ whole genome shotgun (WGS) entry which is preliminary data.</text>
</comment>
<comment type="similarity">
    <text evidence="3">Belongs to the HMBS family.</text>
</comment>
<dbReference type="SUPFAM" id="SSF54782">
    <property type="entry name" value="Porphobilinogen deaminase (hydroxymethylbilane synthase), C-terminal domain"/>
    <property type="match status" value="1"/>
</dbReference>
<comment type="cofactor">
    <cofactor evidence="1">
        <name>dipyrromethane</name>
        <dbReference type="ChEBI" id="CHEBI:60342"/>
    </cofactor>
</comment>
<dbReference type="Gene3D" id="3.30.160.40">
    <property type="entry name" value="Porphobilinogen deaminase, C-terminal domain"/>
    <property type="match status" value="1"/>
</dbReference>
<accession>A0ABU2DNR7</accession>
<dbReference type="PANTHER" id="PTHR11557">
    <property type="entry name" value="PORPHOBILINOGEN DEAMINASE"/>
    <property type="match status" value="1"/>
</dbReference>
<dbReference type="Pfam" id="PF03900">
    <property type="entry name" value="Porphobil_deamC"/>
    <property type="match status" value="1"/>
</dbReference>
<evidence type="ECO:0000256" key="7">
    <source>
        <dbReference type="ARBA" id="ARBA00048169"/>
    </source>
</evidence>
<dbReference type="GO" id="GO:0004418">
    <property type="term" value="F:hydroxymethylbilane synthase activity"/>
    <property type="evidence" value="ECO:0007669"/>
    <property type="project" value="UniProtKB-EC"/>
</dbReference>
<dbReference type="InterPro" id="IPR022419">
    <property type="entry name" value="Porphobilin_deaminase_cofac_BS"/>
</dbReference>
<dbReference type="Pfam" id="PF01379">
    <property type="entry name" value="Porphobil_deam"/>
    <property type="match status" value="1"/>
</dbReference>
<keyword evidence="5 11" id="KW-0808">Transferase</keyword>
<reference evidence="11 12" key="1">
    <citation type="submission" date="2023-09" db="EMBL/GenBank/DDBJ databases">
        <title>Description of three actinobacteria isolated from air of manufacturing shop in a pharmaceutical factory.</title>
        <authorList>
            <person name="Zhang D.-F."/>
        </authorList>
    </citation>
    <scope>NUCLEOTIDE SEQUENCE [LARGE SCALE GENOMIC DNA]</scope>
    <source>
        <strain evidence="11 12">LY-0111</strain>
    </source>
</reference>
<evidence type="ECO:0000256" key="6">
    <source>
        <dbReference type="ARBA" id="ARBA00023244"/>
    </source>
</evidence>
<dbReference type="EMBL" id="JAVKGR010000001">
    <property type="protein sequence ID" value="MDR8018159.1"/>
    <property type="molecule type" value="Genomic_DNA"/>
</dbReference>
<evidence type="ECO:0000259" key="9">
    <source>
        <dbReference type="Pfam" id="PF01379"/>
    </source>
</evidence>
<evidence type="ECO:0000256" key="3">
    <source>
        <dbReference type="ARBA" id="ARBA00005638"/>
    </source>
</evidence>
<evidence type="ECO:0000256" key="2">
    <source>
        <dbReference type="ARBA" id="ARBA00002869"/>
    </source>
</evidence>
<evidence type="ECO:0000256" key="4">
    <source>
        <dbReference type="ARBA" id="ARBA00012655"/>
    </source>
</evidence>
<feature type="domain" description="Porphobilinogen deaminase C-terminal" evidence="10">
    <location>
        <begin position="256"/>
        <end position="336"/>
    </location>
</feature>